<name>A0AAV9PKI5_9PEZI</name>
<dbReference type="GeneID" id="89923500"/>
<evidence type="ECO:0000256" key="2">
    <source>
        <dbReference type="ARBA" id="ARBA00022448"/>
    </source>
</evidence>
<keyword evidence="9" id="KW-1185">Reference proteome</keyword>
<evidence type="ECO:0000256" key="5">
    <source>
        <dbReference type="ARBA" id="ARBA00023136"/>
    </source>
</evidence>
<sequence length="462" mass="50225">MSRALSSLGSFDEAGDASAALERAYRKVDRRLLAWYLVVLSIVRLEAHNIVNAAIMNIEAGIDIKHQLGDLTDVQCAAVLSAFHYPFIVCEPLSTLLLKQFTPRLWMGRIMISWGIIATCTGAVQNFGGLFACRFLLGLAEAGFLPGIVFHLSFHYPTDRLPLRVAILVALITFASALSGILSYAISFMNGICGLAGWRWLFLIEGGPAVLCGISTLVWLPNYPEDASMFTEAERAAILANRQKSQPSSKEQTWNWARVKALLKDWTLYTFSVLWICQVIGAYGVAMALPTVIHDLGLTSSASSQLLTIPPSIIGGCLLLAIAGAIQKKKLKPWLAAGALDACVLVCYIALVFVKGPITRYVLILLALVFAMGVLPILWPERMRATDGTTNAGLAIGITFAVSSLHGILAPHVYLTRFAPTYRTSFIISAALVAGAIVAIAVTKVLVERKYRRRAEVESEKD</sequence>
<feature type="transmembrane region" description="Helical" evidence="6">
    <location>
        <begin position="33"/>
        <end position="58"/>
    </location>
</feature>
<dbReference type="PANTHER" id="PTHR43791:SF51">
    <property type="entry name" value="MAJOR FACILITATOR SUPERFAMILY (MFS) PROFILE DOMAIN-CONTAINING PROTEIN"/>
    <property type="match status" value="1"/>
</dbReference>
<evidence type="ECO:0000256" key="3">
    <source>
        <dbReference type="ARBA" id="ARBA00022692"/>
    </source>
</evidence>
<dbReference type="SUPFAM" id="SSF103473">
    <property type="entry name" value="MFS general substrate transporter"/>
    <property type="match status" value="1"/>
</dbReference>
<dbReference type="GO" id="GO:0016020">
    <property type="term" value="C:membrane"/>
    <property type="evidence" value="ECO:0007669"/>
    <property type="project" value="UniProtKB-SubCell"/>
</dbReference>
<comment type="caution">
    <text evidence="8">The sequence shown here is derived from an EMBL/GenBank/DDBJ whole genome shotgun (WGS) entry which is preliminary data.</text>
</comment>
<evidence type="ECO:0000256" key="4">
    <source>
        <dbReference type="ARBA" id="ARBA00022989"/>
    </source>
</evidence>
<feature type="transmembrane region" description="Helical" evidence="6">
    <location>
        <begin position="391"/>
        <end position="414"/>
    </location>
</feature>
<dbReference type="InterPro" id="IPR020846">
    <property type="entry name" value="MFS_dom"/>
</dbReference>
<dbReference type="Proteomes" id="UP001337655">
    <property type="component" value="Unassembled WGS sequence"/>
</dbReference>
<feature type="transmembrane region" description="Helical" evidence="6">
    <location>
        <begin position="166"/>
        <end position="186"/>
    </location>
</feature>
<feature type="transmembrane region" description="Helical" evidence="6">
    <location>
        <begin position="135"/>
        <end position="154"/>
    </location>
</feature>
<feature type="transmembrane region" description="Helical" evidence="6">
    <location>
        <begin position="266"/>
        <end position="286"/>
    </location>
</feature>
<dbReference type="Gene3D" id="1.20.1250.20">
    <property type="entry name" value="MFS general substrate transporter like domains"/>
    <property type="match status" value="2"/>
</dbReference>
<feature type="transmembrane region" description="Helical" evidence="6">
    <location>
        <begin position="360"/>
        <end position="379"/>
    </location>
</feature>
<feature type="domain" description="Major facilitator superfamily (MFS) profile" evidence="7">
    <location>
        <begin position="33"/>
        <end position="453"/>
    </location>
</feature>
<reference evidence="8 9" key="1">
    <citation type="submission" date="2023-08" db="EMBL/GenBank/DDBJ databases">
        <title>Black Yeasts Isolated from many extreme environments.</title>
        <authorList>
            <person name="Coleine C."/>
            <person name="Stajich J.E."/>
            <person name="Selbmann L."/>
        </authorList>
    </citation>
    <scope>NUCLEOTIDE SEQUENCE [LARGE SCALE GENOMIC DNA]</scope>
    <source>
        <strain evidence="8 9">CCFEE 5935</strain>
    </source>
</reference>
<dbReference type="RefSeq" id="XP_064662167.1">
    <property type="nucleotide sequence ID" value="XM_064799412.1"/>
</dbReference>
<evidence type="ECO:0000256" key="1">
    <source>
        <dbReference type="ARBA" id="ARBA00004141"/>
    </source>
</evidence>
<accession>A0AAV9PKI5</accession>
<evidence type="ECO:0000313" key="9">
    <source>
        <dbReference type="Proteomes" id="UP001337655"/>
    </source>
</evidence>
<keyword evidence="4 6" id="KW-1133">Transmembrane helix</keyword>
<dbReference type="GO" id="GO:0022857">
    <property type="term" value="F:transmembrane transporter activity"/>
    <property type="evidence" value="ECO:0007669"/>
    <property type="project" value="InterPro"/>
</dbReference>
<keyword evidence="3 6" id="KW-0812">Transmembrane</keyword>
<gene>
    <name evidence="8" type="ORF">LTR77_002153</name>
</gene>
<feature type="transmembrane region" description="Helical" evidence="6">
    <location>
        <begin position="198"/>
        <end position="220"/>
    </location>
</feature>
<keyword evidence="5 6" id="KW-0472">Membrane</keyword>
<dbReference type="EMBL" id="JAVRRT010000003">
    <property type="protein sequence ID" value="KAK5173472.1"/>
    <property type="molecule type" value="Genomic_DNA"/>
</dbReference>
<dbReference type="PROSITE" id="PS50850">
    <property type="entry name" value="MFS"/>
    <property type="match status" value="1"/>
</dbReference>
<feature type="transmembrane region" description="Helical" evidence="6">
    <location>
        <begin position="78"/>
        <end position="98"/>
    </location>
</feature>
<feature type="transmembrane region" description="Helical" evidence="6">
    <location>
        <begin position="110"/>
        <end position="129"/>
    </location>
</feature>
<comment type="subcellular location">
    <subcellularLocation>
        <location evidence="1">Membrane</location>
        <topology evidence="1">Multi-pass membrane protein</topology>
    </subcellularLocation>
</comment>
<keyword evidence="2" id="KW-0813">Transport</keyword>
<dbReference type="Pfam" id="PF07690">
    <property type="entry name" value="MFS_1"/>
    <property type="match status" value="1"/>
</dbReference>
<dbReference type="AlphaFoldDB" id="A0AAV9PKI5"/>
<feature type="transmembrane region" description="Helical" evidence="6">
    <location>
        <begin position="333"/>
        <end position="354"/>
    </location>
</feature>
<organism evidence="8 9">
    <name type="scientific">Saxophila tyrrhenica</name>
    <dbReference type="NCBI Taxonomy" id="1690608"/>
    <lineage>
        <taxon>Eukaryota</taxon>
        <taxon>Fungi</taxon>
        <taxon>Dikarya</taxon>
        <taxon>Ascomycota</taxon>
        <taxon>Pezizomycotina</taxon>
        <taxon>Dothideomycetes</taxon>
        <taxon>Dothideomycetidae</taxon>
        <taxon>Mycosphaerellales</taxon>
        <taxon>Extremaceae</taxon>
        <taxon>Saxophila</taxon>
    </lineage>
</organism>
<evidence type="ECO:0000256" key="6">
    <source>
        <dbReference type="SAM" id="Phobius"/>
    </source>
</evidence>
<protein>
    <recommendedName>
        <fullName evidence="7">Major facilitator superfamily (MFS) profile domain-containing protein</fullName>
    </recommendedName>
</protein>
<feature type="transmembrane region" description="Helical" evidence="6">
    <location>
        <begin position="306"/>
        <end position="326"/>
    </location>
</feature>
<feature type="transmembrane region" description="Helical" evidence="6">
    <location>
        <begin position="426"/>
        <end position="447"/>
    </location>
</feature>
<dbReference type="InterPro" id="IPR011701">
    <property type="entry name" value="MFS"/>
</dbReference>
<dbReference type="InterPro" id="IPR036259">
    <property type="entry name" value="MFS_trans_sf"/>
</dbReference>
<evidence type="ECO:0000259" key="7">
    <source>
        <dbReference type="PROSITE" id="PS50850"/>
    </source>
</evidence>
<proteinExistence type="predicted"/>
<dbReference type="PANTHER" id="PTHR43791">
    <property type="entry name" value="PERMEASE-RELATED"/>
    <property type="match status" value="1"/>
</dbReference>
<evidence type="ECO:0000313" key="8">
    <source>
        <dbReference type="EMBL" id="KAK5173472.1"/>
    </source>
</evidence>